<proteinExistence type="predicted"/>
<dbReference type="SUPFAM" id="SSF51338">
    <property type="entry name" value="Composite domain of metallo-dependent hydrolases"/>
    <property type="match status" value="1"/>
</dbReference>
<dbReference type="Gene3D" id="3.20.20.140">
    <property type="entry name" value="Metal-dependent hydrolases"/>
    <property type="match status" value="2"/>
</dbReference>
<evidence type="ECO:0000256" key="1">
    <source>
        <dbReference type="SAM" id="Phobius"/>
    </source>
</evidence>
<dbReference type="SUPFAM" id="SSF51556">
    <property type="entry name" value="Metallo-dependent hydrolases"/>
    <property type="match status" value="1"/>
</dbReference>
<dbReference type="PANTHER" id="PTHR11647:SF1">
    <property type="entry name" value="COLLAPSIN RESPONSE MEDIATOR PROTEIN"/>
    <property type="match status" value="1"/>
</dbReference>
<keyword evidence="1" id="KW-1133">Transmembrane helix</keyword>
<keyword evidence="4" id="KW-1185">Reference proteome</keyword>
<gene>
    <name evidence="3" type="ORF">GCM10007907_23790</name>
</gene>
<reference evidence="4" key="1">
    <citation type="journal article" date="2019" name="Int. J. Syst. Evol. Microbiol.">
        <title>The Global Catalogue of Microorganisms (GCM) 10K type strain sequencing project: providing services to taxonomists for standard genome sequencing and annotation.</title>
        <authorList>
            <consortium name="The Broad Institute Genomics Platform"/>
            <consortium name="The Broad Institute Genome Sequencing Center for Infectious Disease"/>
            <person name="Wu L."/>
            <person name="Ma J."/>
        </authorList>
    </citation>
    <scope>NUCLEOTIDE SEQUENCE [LARGE SCALE GENOMIC DNA]</scope>
    <source>
        <strain evidence="4">NBRC 110044</strain>
    </source>
</reference>
<dbReference type="InterPro" id="IPR032466">
    <property type="entry name" value="Metal_Hydrolase"/>
</dbReference>
<dbReference type="InterPro" id="IPR011059">
    <property type="entry name" value="Metal-dep_hydrolase_composite"/>
</dbReference>
<protein>
    <recommendedName>
        <fullName evidence="2">Amidohydrolase 3 domain-containing protein</fullName>
    </recommendedName>
</protein>
<keyword evidence="1" id="KW-0812">Transmembrane</keyword>
<evidence type="ECO:0000313" key="4">
    <source>
        <dbReference type="Proteomes" id="UP001156706"/>
    </source>
</evidence>
<dbReference type="Pfam" id="PF07969">
    <property type="entry name" value="Amidohydro_3"/>
    <property type="match status" value="2"/>
</dbReference>
<keyword evidence="1" id="KW-0472">Membrane</keyword>
<dbReference type="Gene3D" id="2.30.40.10">
    <property type="entry name" value="Urease, subunit C, domain 1"/>
    <property type="match status" value="1"/>
</dbReference>
<sequence length="700" mass="77170">MFDVLIRNALVFDGRGHAPQKLDVGILAGKISQLAPSISAPARQVVDANGLWLTPGFVDIHTHYDLEVEVAPGLSESVRHGVTTVLMGNCSLSVACGDPGDLADIFQRVETLPRPLIQRWLAQAARWTSLGRYLDHLAQLPLGPNVAVLLGHSALRVKVMGLARSVSAHATPAEISAMRALADEGLAAGFCGLSVDMVHWHKVHGAWAGRALPSHHANYAEYAALADACRERDAIFQVTPNPERQQSVWHILRLGAGHWRRPPLRMTLLSALDIDTQPLLWRLYAPLLWCYNRLLGNNLRMQTLTEPFTLYSDGPITPLFEEFPSGVQLNNTDTPDQRRALWQTPGFKEQFAADWQRPGIKTFHRDFARILIVTAPQAAWQGQTVAAVAAELGMPAMALFIKLLSEADTAFRWQASGANNRAGIRQQLMSQPYILPGFTDAGAHGANLAYFDGAVSLLRQAVQTGFMPVERAVARVTGEPAAWLNLDVGVLAIGKRADLALLDPAALAQARPEPLLEQADELGGMPRMVNREQTPPVRAVWVAGKPLLDQGKPLPALGREQAGQLLRPRTPIHGRNAVQQRYRDRISDLQYDHGLERYWDIFVMKHQSWPNIWLHVLAVILMYGSALIAVFSLNPWWLLGVPLSNLLGQFGHARFEPSHVDGRDALFSWRAMHALLKLAALALSGRYAAELARVQARVKP</sequence>
<accession>A0ABQ5YKZ4</accession>
<feature type="domain" description="Amidohydrolase 3" evidence="2">
    <location>
        <begin position="44"/>
        <end position="211"/>
    </location>
</feature>
<name>A0ABQ5YKZ4_9NEIS</name>
<dbReference type="EMBL" id="BSOG01000002">
    <property type="protein sequence ID" value="GLR13589.1"/>
    <property type="molecule type" value="Genomic_DNA"/>
</dbReference>
<dbReference type="InterPro" id="IPR050378">
    <property type="entry name" value="Metallo-dep_Hydrolases_sf"/>
</dbReference>
<feature type="transmembrane region" description="Helical" evidence="1">
    <location>
        <begin position="612"/>
        <end position="637"/>
    </location>
</feature>
<evidence type="ECO:0000313" key="3">
    <source>
        <dbReference type="EMBL" id="GLR13589.1"/>
    </source>
</evidence>
<organism evidence="3 4">
    <name type="scientific">Chitinimonas prasina</name>
    <dbReference type="NCBI Taxonomy" id="1434937"/>
    <lineage>
        <taxon>Bacteria</taxon>
        <taxon>Pseudomonadati</taxon>
        <taxon>Pseudomonadota</taxon>
        <taxon>Betaproteobacteria</taxon>
        <taxon>Neisseriales</taxon>
        <taxon>Chitinibacteraceae</taxon>
        <taxon>Chitinimonas</taxon>
    </lineage>
</organism>
<feature type="domain" description="Amidohydrolase 3" evidence="2">
    <location>
        <begin position="467"/>
        <end position="546"/>
    </location>
</feature>
<evidence type="ECO:0000259" key="2">
    <source>
        <dbReference type="Pfam" id="PF07969"/>
    </source>
</evidence>
<comment type="caution">
    <text evidence="3">The sequence shown here is derived from an EMBL/GenBank/DDBJ whole genome shotgun (WGS) entry which is preliminary data.</text>
</comment>
<dbReference type="Proteomes" id="UP001156706">
    <property type="component" value="Unassembled WGS sequence"/>
</dbReference>
<dbReference type="RefSeq" id="WP_284196683.1">
    <property type="nucleotide sequence ID" value="NZ_BSOG01000002.1"/>
</dbReference>
<dbReference type="InterPro" id="IPR013108">
    <property type="entry name" value="Amidohydro_3"/>
</dbReference>
<dbReference type="PANTHER" id="PTHR11647">
    <property type="entry name" value="HYDRANTOINASE/DIHYDROPYRIMIDINASE FAMILY MEMBER"/>
    <property type="match status" value="1"/>
</dbReference>